<dbReference type="Proteomes" id="UP000291949">
    <property type="component" value="Unassembled WGS sequence"/>
</dbReference>
<dbReference type="PROSITE" id="PS51257">
    <property type="entry name" value="PROKAR_LIPOPROTEIN"/>
    <property type="match status" value="1"/>
</dbReference>
<name>A0A7Z7YVA9_STACP</name>
<evidence type="ECO:0000256" key="1">
    <source>
        <dbReference type="SAM" id="SignalP"/>
    </source>
</evidence>
<dbReference type="InterPro" id="IPR038128">
    <property type="entry name" value="Gamma_PGA_hydro_sf"/>
</dbReference>
<gene>
    <name evidence="2" type="ORF">EQ811_08435</name>
</gene>
<keyword evidence="1" id="KW-0732">Signal</keyword>
<dbReference type="InterPro" id="IPR008585">
    <property type="entry name" value="Gamma_PGA_hydro"/>
</dbReference>
<evidence type="ECO:0000313" key="3">
    <source>
        <dbReference type="Proteomes" id="UP000291949"/>
    </source>
</evidence>
<feature type="signal peptide" evidence="1">
    <location>
        <begin position="1"/>
        <end position="21"/>
    </location>
</feature>
<sequence length="281" mass="31410">MKLSILICLVILIIGITSACAITHEHKNSATHHSKLHHVPLIVGQGEDKGQASTVNLEPSESAQEDVHHKDRFKSMTDLFKHTKRNVDWKKEVKKVGSHVLIIAPHGGNIEAGTTELTKLIANDNHYDYFSFTVLRKKHAEDLHVTSSHYNDPTLLNMVKSKDYAVSIHGAKGDKPVIYLGGLDTPLKEAIKKQLVKHHFVVKIAPTYLGGDLKENFINEDIKGKGVQLELTTALRKSLFVNEKLSAKSRNNRSNWSPAMYRFSDAIDKAVQQVDESGKDR</sequence>
<organism evidence="2 3">
    <name type="scientific">Staphylococcus capitis</name>
    <dbReference type="NCBI Taxonomy" id="29388"/>
    <lineage>
        <taxon>Bacteria</taxon>
        <taxon>Bacillati</taxon>
        <taxon>Bacillota</taxon>
        <taxon>Bacilli</taxon>
        <taxon>Bacillales</taxon>
        <taxon>Staphylococcaceae</taxon>
        <taxon>Staphylococcus</taxon>
    </lineage>
</organism>
<proteinExistence type="predicted"/>
<evidence type="ECO:0000313" key="2">
    <source>
        <dbReference type="EMBL" id="TBW76985.1"/>
    </source>
</evidence>
<comment type="caution">
    <text evidence="2">The sequence shown here is derived from an EMBL/GenBank/DDBJ whole genome shotgun (WGS) entry which is preliminary data.</text>
</comment>
<evidence type="ECO:0008006" key="4">
    <source>
        <dbReference type="Google" id="ProtNLM"/>
    </source>
</evidence>
<dbReference type="AlphaFoldDB" id="A0A7Z7YVA9"/>
<feature type="chain" id="PRO_5030554498" description="Phage-related replication protein" evidence="1">
    <location>
        <begin position="22"/>
        <end position="281"/>
    </location>
</feature>
<dbReference type="Pfam" id="PF05908">
    <property type="entry name" value="Gamma_PGA_hydro"/>
    <property type="match status" value="1"/>
</dbReference>
<dbReference type="RefSeq" id="WP_049427929.1">
    <property type="nucleotide sequence ID" value="NZ_CP042341.1"/>
</dbReference>
<accession>A0A7Z7YVA9</accession>
<dbReference type="EMBL" id="SCHC01000002">
    <property type="protein sequence ID" value="TBW76985.1"/>
    <property type="molecule type" value="Genomic_DNA"/>
</dbReference>
<reference evidence="2 3" key="1">
    <citation type="journal article" date="2019" name="Sci. Transl. Med.">
        <title>Quorum sensing between bacterial species on the skin protects against epidermal injury in atopic dermatitis.</title>
        <authorList>
            <person name="Williams M.R."/>
        </authorList>
    </citation>
    <scope>NUCLEOTIDE SEQUENCE [LARGE SCALE GENOMIC DNA]</scope>
    <source>
        <strain evidence="2 3">H8</strain>
    </source>
</reference>
<dbReference type="Gene3D" id="3.40.630.100">
    <property type="entry name" value="Poly-gamma-glutamate hydrolase, zinc-binding motif"/>
    <property type="match status" value="1"/>
</dbReference>
<protein>
    <recommendedName>
        <fullName evidence="4">Phage-related replication protein</fullName>
    </recommendedName>
</protein>